<dbReference type="InterPro" id="IPR012677">
    <property type="entry name" value="Nucleotide-bd_a/b_plait_sf"/>
</dbReference>
<dbReference type="AlphaFoldDB" id="A0A2U1K7C3"/>
<dbReference type="Gene3D" id="3.10.290.10">
    <property type="entry name" value="RNA-binding S4 domain"/>
    <property type="match status" value="1"/>
</dbReference>
<dbReference type="Pfam" id="PF01479">
    <property type="entry name" value="S4"/>
    <property type="match status" value="1"/>
</dbReference>
<dbReference type="InterPro" id="IPR048443">
    <property type="entry name" value="RqcP2_N"/>
</dbReference>
<dbReference type="InterPro" id="IPR002942">
    <property type="entry name" value="S4_RNA-bd"/>
</dbReference>
<dbReference type="PROSITE" id="PS50889">
    <property type="entry name" value="S4"/>
    <property type="match status" value="1"/>
</dbReference>
<dbReference type="Gene3D" id="3.30.70.330">
    <property type="match status" value="1"/>
</dbReference>
<keyword evidence="1" id="KW-0694">RNA-binding</keyword>
<name>A0A2U1K7C3_9BACI</name>
<dbReference type="Proteomes" id="UP000245998">
    <property type="component" value="Unassembled WGS sequence"/>
</dbReference>
<protein>
    <submittedName>
        <fullName evidence="3">RNA-binding protein</fullName>
    </submittedName>
</protein>
<evidence type="ECO:0000313" key="4">
    <source>
        <dbReference type="Proteomes" id="UP000245998"/>
    </source>
</evidence>
<dbReference type="Gene3D" id="3.30.1370.160">
    <property type="match status" value="1"/>
</dbReference>
<accession>A0A2U1K7C3</accession>
<dbReference type="RefSeq" id="WP_116552931.1">
    <property type="nucleotide sequence ID" value="NZ_QCZG01000001.1"/>
</dbReference>
<evidence type="ECO:0000313" key="3">
    <source>
        <dbReference type="EMBL" id="PWA13426.1"/>
    </source>
</evidence>
<sequence length="256" mass="29351">MSIYQHYRADEKPFIDQIFESIHFVKDTYSFKLTDFLDPRQQEIVTQLASYDGQVVVFLDGGIENAERQRAIISPPYFEPESDDFGLAFFEVDYADKFFTIEHRQLLGALMNLGIIRDKFGDILINDKTVQFIVAKEVSGFVQLNLQAVGKATVALRKLNSEELIKINEEWKIQSGTVSSLRLDAVVSEMFHISRAKSAAYIQKGMVKVNWKVVEQPNYECCKLDTISVRGFGRGKLVSIDGQTKKEKWRIQYGKK</sequence>
<dbReference type="OrthoDB" id="9812787at2"/>
<keyword evidence="4" id="KW-1185">Reference proteome</keyword>
<dbReference type="SUPFAM" id="SSF55174">
    <property type="entry name" value="Alpha-L RNA-binding motif"/>
    <property type="match status" value="1"/>
</dbReference>
<reference evidence="3 4" key="1">
    <citation type="submission" date="2018-04" db="EMBL/GenBank/DDBJ databases">
        <title>Camelliibacillus theae gen. nov., sp. nov., isolated from Pu'er tea.</title>
        <authorList>
            <person name="Niu L."/>
        </authorList>
    </citation>
    <scope>NUCLEOTIDE SEQUENCE [LARGE SCALE GENOMIC DNA]</scope>
    <source>
        <strain evidence="3 4">T8</strain>
    </source>
</reference>
<dbReference type="Pfam" id="PF21278">
    <property type="entry name" value="YlmH_1st"/>
    <property type="match status" value="1"/>
</dbReference>
<dbReference type="InterPro" id="IPR036986">
    <property type="entry name" value="S4_RNA-bd_sf"/>
</dbReference>
<dbReference type="PANTHER" id="PTHR13633:SF3">
    <property type="entry name" value="MITOCHONDRIAL TRANSCRIPTION RESCUE FACTOR 1"/>
    <property type="match status" value="1"/>
</dbReference>
<dbReference type="CDD" id="cd00165">
    <property type="entry name" value="S4"/>
    <property type="match status" value="1"/>
</dbReference>
<gene>
    <name evidence="3" type="ORF">DCC39_00605</name>
</gene>
<dbReference type="SMART" id="SM00363">
    <property type="entry name" value="S4"/>
    <property type="match status" value="1"/>
</dbReference>
<proteinExistence type="predicted"/>
<dbReference type="InterPro" id="IPR040591">
    <property type="entry name" value="RqcP2_RBD"/>
</dbReference>
<organism evidence="3 4">
    <name type="scientific">Pueribacillus theae</name>
    <dbReference type="NCBI Taxonomy" id="2171751"/>
    <lineage>
        <taxon>Bacteria</taxon>
        <taxon>Bacillati</taxon>
        <taxon>Bacillota</taxon>
        <taxon>Bacilli</taxon>
        <taxon>Bacillales</taxon>
        <taxon>Bacillaceae</taxon>
        <taxon>Pueribacillus</taxon>
    </lineage>
</organism>
<feature type="domain" description="RNA-binding S4" evidence="2">
    <location>
        <begin position="181"/>
        <end position="238"/>
    </location>
</feature>
<evidence type="ECO:0000259" key="2">
    <source>
        <dbReference type="SMART" id="SM00363"/>
    </source>
</evidence>
<dbReference type="GO" id="GO:0003723">
    <property type="term" value="F:RNA binding"/>
    <property type="evidence" value="ECO:0007669"/>
    <property type="project" value="UniProtKB-KW"/>
</dbReference>
<dbReference type="PANTHER" id="PTHR13633">
    <property type="entry name" value="MITOCHONDRIAL TRANSCRIPTION RESCUE FACTOR 1"/>
    <property type="match status" value="1"/>
</dbReference>
<comment type="caution">
    <text evidence="3">The sequence shown here is derived from an EMBL/GenBank/DDBJ whole genome shotgun (WGS) entry which is preliminary data.</text>
</comment>
<dbReference type="EMBL" id="QCZG01000001">
    <property type="protein sequence ID" value="PWA13426.1"/>
    <property type="molecule type" value="Genomic_DNA"/>
</dbReference>
<dbReference type="Pfam" id="PF17774">
    <property type="entry name" value="YlmH_RBD"/>
    <property type="match status" value="1"/>
</dbReference>
<evidence type="ECO:0000256" key="1">
    <source>
        <dbReference type="PROSITE-ProRule" id="PRU00182"/>
    </source>
</evidence>